<evidence type="ECO:0000259" key="1">
    <source>
        <dbReference type="PROSITE" id="PS50181"/>
    </source>
</evidence>
<proteinExistence type="predicted"/>
<sequence>MPVDIALSVFELLNVLDLLHLTYLSETFRHALMSKDSQRLFRELGFCFSGSFLGHLKNTGTFFVTRQSPNLSLFLNVSEPKRAHPHSDSPMFFRRRFVGWYPMTFYGTLESVVLMNLVWSGKMRAICSPAHTEHCSRSSSDTLARGHM</sequence>
<gene>
    <name evidence="2" type="ORF">ARMGADRAFT_759715</name>
</gene>
<evidence type="ECO:0000313" key="3">
    <source>
        <dbReference type="Proteomes" id="UP000217790"/>
    </source>
</evidence>
<feature type="domain" description="F-box" evidence="1">
    <location>
        <begin position="1"/>
        <end position="44"/>
    </location>
</feature>
<dbReference type="InParanoid" id="A0A2H3DZ75"/>
<organism evidence="2 3">
    <name type="scientific">Armillaria gallica</name>
    <name type="common">Bulbous honey fungus</name>
    <name type="synonym">Armillaria bulbosa</name>
    <dbReference type="NCBI Taxonomy" id="47427"/>
    <lineage>
        <taxon>Eukaryota</taxon>
        <taxon>Fungi</taxon>
        <taxon>Dikarya</taxon>
        <taxon>Basidiomycota</taxon>
        <taxon>Agaricomycotina</taxon>
        <taxon>Agaricomycetes</taxon>
        <taxon>Agaricomycetidae</taxon>
        <taxon>Agaricales</taxon>
        <taxon>Marasmiineae</taxon>
        <taxon>Physalacriaceae</taxon>
        <taxon>Armillaria</taxon>
    </lineage>
</organism>
<name>A0A2H3DZ75_ARMGA</name>
<dbReference type="InterPro" id="IPR001810">
    <property type="entry name" value="F-box_dom"/>
</dbReference>
<evidence type="ECO:0000313" key="2">
    <source>
        <dbReference type="EMBL" id="PBK96158.1"/>
    </source>
</evidence>
<dbReference type="Proteomes" id="UP000217790">
    <property type="component" value="Unassembled WGS sequence"/>
</dbReference>
<dbReference type="PROSITE" id="PS50181">
    <property type="entry name" value="FBOX"/>
    <property type="match status" value="1"/>
</dbReference>
<keyword evidence="3" id="KW-1185">Reference proteome</keyword>
<accession>A0A2H3DZ75</accession>
<dbReference type="AlphaFoldDB" id="A0A2H3DZ75"/>
<protein>
    <recommendedName>
        <fullName evidence="1">F-box domain-containing protein</fullName>
    </recommendedName>
</protein>
<dbReference type="EMBL" id="KZ293651">
    <property type="protein sequence ID" value="PBK96158.1"/>
    <property type="molecule type" value="Genomic_DNA"/>
</dbReference>
<reference evidence="3" key="1">
    <citation type="journal article" date="2017" name="Nat. Ecol. Evol.">
        <title>Genome expansion and lineage-specific genetic innovations in the forest pathogenic fungi Armillaria.</title>
        <authorList>
            <person name="Sipos G."/>
            <person name="Prasanna A.N."/>
            <person name="Walter M.C."/>
            <person name="O'Connor E."/>
            <person name="Balint B."/>
            <person name="Krizsan K."/>
            <person name="Kiss B."/>
            <person name="Hess J."/>
            <person name="Varga T."/>
            <person name="Slot J."/>
            <person name="Riley R."/>
            <person name="Boka B."/>
            <person name="Rigling D."/>
            <person name="Barry K."/>
            <person name="Lee J."/>
            <person name="Mihaltcheva S."/>
            <person name="LaButti K."/>
            <person name="Lipzen A."/>
            <person name="Waldron R."/>
            <person name="Moloney N.M."/>
            <person name="Sperisen C."/>
            <person name="Kredics L."/>
            <person name="Vagvoelgyi C."/>
            <person name="Patrignani A."/>
            <person name="Fitzpatrick D."/>
            <person name="Nagy I."/>
            <person name="Doyle S."/>
            <person name="Anderson J.B."/>
            <person name="Grigoriev I.V."/>
            <person name="Gueldener U."/>
            <person name="Muensterkoetter M."/>
            <person name="Nagy L.G."/>
        </authorList>
    </citation>
    <scope>NUCLEOTIDE SEQUENCE [LARGE SCALE GENOMIC DNA]</scope>
    <source>
        <strain evidence="3">Ar21-2</strain>
    </source>
</reference>